<dbReference type="KEGG" id="vg:40081072"/>
<dbReference type="GeneID" id="40081072"/>
<proteinExistence type="predicted"/>
<protein>
    <submittedName>
        <fullName evidence="2">Uncharacterized protein</fullName>
    </submittedName>
</protein>
<organism evidence="2 3">
    <name type="scientific">Mycobacterium phage Rey</name>
    <dbReference type="NCBI Taxonomy" id="1034115"/>
    <lineage>
        <taxon>Viruses</taxon>
        <taxon>Duplodnaviria</taxon>
        <taxon>Heunggongvirae</taxon>
        <taxon>Uroviricota</taxon>
        <taxon>Caudoviricetes</taxon>
        <taxon>Vilmaviridae</taxon>
        <taxon>Mclasvirinae</taxon>
        <taxon>Reyvirus</taxon>
        <taxon>Reyvirus rey</taxon>
    </lineage>
</organism>
<sequence>MYVDDLTRDEAQKYADTLRGMITRVGFPGLYMLDLRDVEARIRDIDSMGGAEILDDSEDTREGNTEWPD</sequence>
<evidence type="ECO:0000313" key="3">
    <source>
        <dbReference type="Proteomes" id="UP000008418"/>
    </source>
</evidence>
<reference evidence="2 3" key="1">
    <citation type="journal article" date="2011" name="PLoS ONE">
        <title>Cluster K Mycobacteriophages: Insights into the Evolutionary Origins of Mycobacteriophage TM4.</title>
        <authorList>
            <person name="Pope W.H."/>
            <person name="Ferreira C.M."/>
            <person name="Jacobs-Sera D."/>
            <person name="Benjamin R.C."/>
            <person name="Davis A.J."/>
            <person name="Dejong R.J."/>
            <person name="Elgin S.C."/>
            <person name="Guilfoile F.R."/>
            <person name="Forsyth M.H."/>
            <person name="Harris A.D."/>
            <person name="Harvey S.E."/>
            <person name="Hughes L.E."/>
            <person name="Hynes P.M."/>
            <person name="Jackson A.S."/>
            <person name="Jalal M.D."/>
            <person name="Macmurray E.A."/>
            <person name="Manley C.M."/>
            <person name="McDonough M.J."/>
            <person name="Mosier J.L."/>
            <person name="Osterbann L.J."/>
            <person name="Rabinowitz H.S."/>
            <person name="Rhyan C.N."/>
            <person name="Russell D.A."/>
            <person name="Saha M.S."/>
            <person name="Shaffer C.D."/>
            <person name="Simon S.E."/>
            <person name="Sims E.F."/>
            <person name="Tovar I.G."/>
            <person name="Weisser E.G."/>
            <person name="Wertz J.T."/>
            <person name="Weston-Hafer K.A."/>
            <person name="Williamson K.E."/>
            <person name="Zhang B."/>
            <person name="Cresawn S.G."/>
            <person name="Jain P."/>
            <person name="Piuri M."/>
            <person name="Jacobs W.R.Jr."/>
            <person name="Hendrix R.W."/>
            <person name="Hatfull G.F."/>
        </authorList>
    </citation>
    <scope>NUCLEOTIDE SEQUENCE [LARGE SCALE GENOMIC DNA]</scope>
    <source>
        <strain evidence="2">Rey</strain>
    </source>
</reference>
<dbReference type="Proteomes" id="UP000008418">
    <property type="component" value="Segment"/>
</dbReference>
<gene>
    <name evidence="2" type="primary">159</name>
    <name evidence="2" type="ORF">PBI_REY_159</name>
</gene>
<feature type="compositionally biased region" description="Basic and acidic residues" evidence="1">
    <location>
        <begin position="60"/>
        <end position="69"/>
    </location>
</feature>
<accession>G1D5J9</accession>
<feature type="region of interest" description="Disordered" evidence="1">
    <location>
        <begin position="49"/>
        <end position="69"/>
    </location>
</feature>
<evidence type="ECO:0000256" key="1">
    <source>
        <dbReference type="SAM" id="MobiDB-lite"/>
    </source>
</evidence>
<keyword evidence="3" id="KW-1185">Reference proteome</keyword>
<name>G1D5J9_9CAUD</name>
<evidence type="ECO:0000313" key="2">
    <source>
        <dbReference type="EMBL" id="AEK10047.1"/>
    </source>
</evidence>
<dbReference type="RefSeq" id="YP_009605127.1">
    <property type="nucleotide sequence ID" value="NC_041971.1"/>
</dbReference>
<dbReference type="EMBL" id="JF937105">
    <property type="protein sequence ID" value="AEK10047.1"/>
    <property type="molecule type" value="Genomic_DNA"/>
</dbReference>